<dbReference type="AlphaFoldDB" id="A0A016TPV1"/>
<feature type="signal peptide" evidence="1">
    <location>
        <begin position="1"/>
        <end position="15"/>
    </location>
</feature>
<dbReference type="EMBL" id="JARK01001422">
    <property type="protein sequence ID" value="EYC04657.1"/>
    <property type="molecule type" value="Genomic_DNA"/>
</dbReference>
<gene>
    <name evidence="2" type="primary">Acey_s0086.g1910</name>
    <name evidence="2" type="ORF">Y032_0086g1910</name>
</gene>
<proteinExistence type="predicted"/>
<comment type="caution">
    <text evidence="2">The sequence shown here is derived from an EMBL/GenBank/DDBJ whole genome shotgun (WGS) entry which is preliminary data.</text>
</comment>
<keyword evidence="3" id="KW-1185">Reference proteome</keyword>
<name>A0A016TPV1_9BILA</name>
<dbReference type="Proteomes" id="UP000024635">
    <property type="component" value="Unassembled WGS sequence"/>
</dbReference>
<feature type="chain" id="PRO_5012610307" evidence="1">
    <location>
        <begin position="16"/>
        <end position="82"/>
    </location>
</feature>
<reference evidence="3" key="1">
    <citation type="journal article" date="2015" name="Nat. Genet.">
        <title>The genome and transcriptome of the zoonotic hookworm Ancylostoma ceylanicum identify infection-specific gene families.</title>
        <authorList>
            <person name="Schwarz E.M."/>
            <person name="Hu Y."/>
            <person name="Antoshechkin I."/>
            <person name="Miller M.M."/>
            <person name="Sternberg P.W."/>
            <person name="Aroian R.V."/>
        </authorList>
    </citation>
    <scope>NUCLEOTIDE SEQUENCE</scope>
    <source>
        <strain evidence="3">HY135</strain>
    </source>
</reference>
<evidence type="ECO:0000313" key="2">
    <source>
        <dbReference type="EMBL" id="EYC04657.1"/>
    </source>
</evidence>
<organism evidence="2 3">
    <name type="scientific">Ancylostoma ceylanicum</name>
    <dbReference type="NCBI Taxonomy" id="53326"/>
    <lineage>
        <taxon>Eukaryota</taxon>
        <taxon>Metazoa</taxon>
        <taxon>Ecdysozoa</taxon>
        <taxon>Nematoda</taxon>
        <taxon>Chromadorea</taxon>
        <taxon>Rhabditida</taxon>
        <taxon>Rhabditina</taxon>
        <taxon>Rhabditomorpha</taxon>
        <taxon>Strongyloidea</taxon>
        <taxon>Ancylostomatidae</taxon>
        <taxon>Ancylostomatinae</taxon>
        <taxon>Ancylostoma</taxon>
    </lineage>
</organism>
<evidence type="ECO:0000313" key="3">
    <source>
        <dbReference type="Proteomes" id="UP000024635"/>
    </source>
</evidence>
<sequence length="82" mass="9246">MRLLLLLSIAVLAAAARNRYNLKGCYRNSGRIYEHSVGREGRETQIYYNAPGISKSDGLFAYRKATVSSRNDHRLAIIPFLS</sequence>
<accession>A0A016TPV1</accession>
<protein>
    <submittedName>
        <fullName evidence="2">Uncharacterized protein</fullName>
    </submittedName>
</protein>
<evidence type="ECO:0000256" key="1">
    <source>
        <dbReference type="SAM" id="SignalP"/>
    </source>
</evidence>
<keyword evidence="1" id="KW-0732">Signal</keyword>
<dbReference type="OrthoDB" id="190265at2759"/>